<feature type="domain" description="Protein kinase" evidence="2">
    <location>
        <begin position="15"/>
        <end position="277"/>
    </location>
</feature>
<evidence type="ECO:0000259" key="2">
    <source>
        <dbReference type="PROSITE" id="PS50011"/>
    </source>
</evidence>
<evidence type="ECO:0000313" key="4">
    <source>
        <dbReference type="Proteomes" id="UP001470230"/>
    </source>
</evidence>
<dbReference type="PANTHER" id="PTHR44329:SF214">
    <property type="entry name" value="PROTEIN KINASE DOMAIN-CONTAINING PROTEIN"/>
    <property type="match status" value="1"/>
</dbReference>
<dbReference type="InterPro" id="IPR000719">
    <property type="entry name" value="Prot_kinase_dom"/>
</dbReference>
<reference evidence="3 4" key="1">
    <citation type="submission" date="2024-04" db="EMBL/GenBank/DDBJ databases">
        <title>Tritrichomonas musculus Genome.</title>
        <authorList>
            <person name="Alves-Ferreira E."/>
            <person name="Grigg M."/>
            <person name="Lorenzi H."/>
            <person name="Galac M."/>
        </authorList>
    </citation>
    <scope>NUCLEOTIDE SEQUENCE [LARGE SCALE GENOMIC DNA]</scope>
    <source>
        <strain evidence="3 4">EAF2021</strain>
    </source>
</reference>
<dbReference type="Pfam" id="PF00069">
    <property type="entry name" value="Pkinase"/>
    <property type="match status" value="1"/>
</dbReference>
<comment type="similarity">
    <text evidence="1">Belongs to the protein kinase superfamily. TKL Ser/Thr protein kinase family.</text>
</comment>
<dbReference type="PROSITE" id="PS50011">
    <property type="entry name" value="PROTEIN_KINASE_DOM"/>
    <property type="match status" value="1"/>
</dbReference>
<organism evidence="3 4">
    <name type="scientific">Tritrichomonas musculus</name>
    <dbReference type="NCBI Taxonomy" id="1915356"/>
    <lineage>
        <taxon>Eukaryota</taxon>
        <taxon>Metamonada</taxon>
        <taxon>Parabasalia</taxon>
        <taxon>Tritrichomonadida</taxon>
        <taxon>Tritrichomonadidae</taxon>
        <taxon>Tritrichomonas</taxon>
    </lineage>
</organism>
<dbReference type="SUPFAM" id="SSF48403">
    <property type="entry name" value="Ankyrin repeat"/>
    <property type="match status" value="1"/>
</dbReference>
<evidence type="ECO:0000256" key="1">
    <source>
        <dbReference type="ARBA" id="ARBA00005843"/>
    </source>
</evidence>
<proteinExistence type="inferred from homology"/>
<accession>A0ABR2JYM7</accession>
<name>A0ABR2JYM7_9EUKA</name>
<dbReference type="EMBL" id="JAPFFF010000008">
    <property type="protein sequence ID" value="KAK8883960.1"/>
    <property type="molecule type" value="Genomic_DNA"/>
</dbReference>
<dbReference type="Gene3D" id="1.10.510.10">
    <property type="entry name" value="Transferase(Phosphotransferase) domain 1"/>
    <property type="match status" value="1"/>
</dbReference>
<dbReference type="PANTHER" id="PTHR44329">
    <property type="entry name" value="SERINE/THREONINE-PROTEIN KINASE TNNI3K-RELATED"/>
    <property type="match status" value="1"/>
</dbReference>
<dbReference type="Gene3D" id="1.25.40.20">
    <property type="entry name" value="Ankyrin repeat-containing domain"/>
    <property type="match status" value="2"/>
</dbReference>
<dbReference type="PRINTS" id="PR01415">
    <property type="entry name" value="ANKYRIN"/>
</dbReference>
<dbReference type="SUPFAM" id="SSF56112">
    <property type="entry name" value="Protein kinase-like (PK-like)"/>
    <property type="match status" value="1"/>
</dbReference>
<dbReference type="InterPro" id="IPR011009">
    <property type="entry name" value="Kinase-like_dom_sf"/>
</dbReference>
<gene>
    <name evidence="3" type="ORF">M9Y10_043062</name>
</gene>
<dbReference type="SMART" id="SM00248">
    <property type="entry name" value="ANK"/>
    <property type="match status" value="7"/>
</dbReference>
<dbReference type="Proteomes" id="UP001470230">
    <property type="component" value="Unassembled WGS sequence"/>
</dbReference>
<sequence>MESYSSLKEVDLSNYTIIDKLSKWGNDKVYKVQEKETGEIFVAKVIKCYNDPDICESIIKNKIKIMAYCNHPTIIKLAGYSKYDFDEENNITILTEFFHNKSIYDVIDEYYDRFSEKYLSNTIKYKILIGVAKGMKYMHDYNIINGNLKSGNILLDEKFHPKITNYILPKFMEIDFREKDYRVEYFVPKIQENKKLSQKSDVYLFGILMYEVLTGSITFRKSSQSFNNYPPIIRNGIEKNMKKLMIQCWSPDPNERPTFEEIFNKLIKKNEKTKKYLLDEVNENEIISYLKEIDYNDDKFSNFQNKMKIIEEVNRTYYDDEKMIIIKKIKSSEYLFFMEINGHLSESIKRKEELNIIQAIMNDNVNVIKENSAFIMTNDFILIDIRLYNIKDKPYRKDEYESLPLNNLGILHLAAYFNSLKCFQYIEKELHISLRIPTKNGFIPLYYACFNGSIDVVKYILDRSPEQAKFNIEKQKKISLFMCAIRSQKSEIVEELIKKGNHISDKMNDEALIIEMAIGCQNLEILKTILKYKSPNLTKNNNNWPFSYVSLIYRNIPSFEIFYNGREDILFNDIGFDYLSIISVICFSRDKIFKPTLMRILDDAIKENISIEPPNQDGIYYSGVCHWICQYYDIDVAKKMLQTKDVLINRFNRSYKTGAFYLYLRNEPQTYELFNLLIENGLDINIRKNEDSPSFLEQLINCIIPNYDLIEFLIKKGADVNAICSKQKITLYQKVQLTNDIRMKQIFNIS</sequence>
<keyword evidence="4" id="KW-1185">Reference proteome</keyword>
<dbReference type="Pfam" id="PF12796">
    <property type="entry name" value="Ank_2"/>
    <property type="match status" value="1"/>
</dbReference>
<dbReference type="InterPro" id="IPR051681">
    <property type="entry name" value="Ser/Thr_Kinases-Pseudokinases"/>
</dbReference>
<protein>
    <recommendedName>
        <fullName evidence="2">Protein kinase domain-containing protein</fullName>
    </recommendedName>
</protein>
<comment type="caution">
    <text evidence="3">The sequence shown here is derived from an EMBL/GenBank/DDBJ whole genome shotgun (WGS) entry which is preliminary data.</text>
</comment>
<dbReference type="InterPro" id="IPR036770">
    <property type="entry name" value="Ankyrin_rpt-contain_sf"/>
</dbReference>
<dbReference type="InterPro" id="IPR002110">
    <property type="entry name" value="Ankyrin_rpt"/>
</dbReference>
<evidence type="ECO:0000313" key="3">
    <source>
        <dbReference type="EMBL" id="KAK8883960.1"/>
    </source>
</evidence>